<dbReference type="PANTHER" id="PTHR32444:SF235">
    <property type="entry name" value="OS01G0783900 PROTEIN"/>
    <property type="match status" value="1"/>
</dbReference>
<dbReference type="Pfam" id="PF01453">
    <property type="entry name" value="B_lectin"/>
    <property type="match status" value="1"/>
</dbReference>
<dbReference type="SUPFAM" id="SSF51110">
    <property type="entry name" value="alpha-D-mannose-specific plant lectins"/>
    <property type="match status" value="1"/>
</dbReference>
<feature type="domain" description="Bulb-type lectin" evidence="4">
    <location>
        <begin position="33"/>
        <end position="160"/>
    </location>
</feature>
<reference evidence="5 6" key="1">
    <citation type="submission" date="2019-06" db="EMBL/GenBank/DDBJ databases">
        <title>A chromosomal-level reference genome of Carpinus fangiana (Coryloideae, Betulaceae).</title>
        <authorList>
            <person name="Yang X."/>
            <person name="Wang Z."/>
            <person name="Zhang L."/>
            <person name="Hao G."/>
            <person name="Liu J."/>
            <person name="Yang Y."/>
        </authorList>
    </citation>
    <scope>NUCLEOTIDE SEQUENCE [LARGE SCALE GENOMIC DNA]</scope>
    <source>
        <strain evidence="5">Cfa_2016G</strain>
        <tissue evidence="5">Leaf</tissue>
    </source>
</reference>
<dbReference type="InterPro" id="IPR001480">
    <property type="entry name" value="Bulb-type_lectin_dom"/>
</dbReference>
<evidence type="ECO:0000313" key="6">
    <source>
        <dbReference type="Proteomes" id="UP000327013"/>
    </source>
</evidence>
<evidence type="ECO:0000256" key="1">
    <source>
        <dbReference type="ARBA" id="ARBA00022729"/>
    </source>
</evidence>
<dbReference type="SMART" id="SM00108">
    <property type="entry name" value="B_lectin"/>
    <property type="match status" value="1"/>
</dbReference>
<proteinExistence type="predicted"/>
<evidence type="ECO:0000259" key="4">
    <source>
        <dbReference type="PROSITE" id="PS50927"/>
    </source>
</evidence>
<dbReference type="AlphaFoldDB" id="A0A5N6Q962"/>
<dbReference type="EMBL" id="VIBQ01003717">
    <property type="protein sequence ID" value="KAE2174677.1"/>
    <property type="molecule type" value="Genomic_DNA"/>
</dbReference>
<protein>
    <recommendedName>
        <fullName evidence="4">Bulb-type lectin domain-containing protein</fullName>
    </recommendedName>
</protein>
<dbReference type="PANTHER" id="PTHR32444">
    <property type="entry name" value="BULB-TYPE LECTIN DOMAIN-CONTAINING PROTEIN"/>
    <property type="match status" value="1"/>
</dbReference>
<dbReference type="Gene3D" id="2.90.10.10">
    <property type="entry name" value="Bulb-type lectin domain"/>
    <property type="match status" value="1"/>
</dbReference>
<evidence type="ECO:0000256" key="2">
    <source>
        <dbReference type="ARBA" id="ARBA00023157"/>
    </source>
</evidence>
<keyword evidence="1" id="KW-0732">Signal</keyword>
<keyword evidence="3" id="KW-0325">Glycoprotein</keyword>
<keyword evidence="6" id="KW-1185">Reference proteome</keyword>
<dbReference type="OrthoDB" id="1741851at2759"/>
<name>A0A5N6Q962_9ROSI</name>
<evidence type="ECO:0000256" key="3">
    <source>
        <dbReference type="ARBA" id="ARBA00023180"/>
    </source>
</evidence>
<evidence type="ECO:0000313" key="5">
    <source>
        <dbReference type="EMBL" id="KAE2174677.1"/>
    </source>
</evidence>
<sequence>MHALFELNCYASWWLSSIFFFLCSSRVDYSYARDTLKYGEWIIDNGTTTLVSSGGTFELGFFTPINSSSHERYVGIWYKQDQQTLVWVANKYDPVPNGSIGVLFGIAKDGNLKVSNTTGGEDYWSTYLHSSSTNRTVKLMDSGNLVVNDDDDQSGTSLWESFKNPTDTVLPGMKMDENLTLYSWKLDGDQGQEQFTFEQDQEE</sequence>
<accession>A0A5N6Q962</accession>
<dbReference type="Proteomes" id="UP000327013">
    <property type="component" value="Unassembled WGS sequence"/>
</dbReference>
<dbReference type="CDD" id="cd00028">
    <property type="entry name" value="B_lectin"/>
    <property type="match status" value="1"/>
</dbReference>
<gene>
    <name evidence="5" type="ORF">FH972_027360</name>
</gene>
<comment type="caution">
    <text evidence="5">The sequence shown here is derived from an EMBL/GenBank/DDBJ whole genome shotgun (WGS) entry which is preliminary data.</text>
</comment>
<dbReference type="InterPro" id="IPR036426">
    <property type="entry name" value="Bulb-type_lectin_dom_sf"/>
</dbReference>
<keyword evidence="2" id="KW-1015">Disulfide bond</keyword>
<dbReference type="PROSITE" id="PS50927">
    <property type="entry name" value="BULB_LECTIN"/>
    <property type="match status" value="1"/>
</dbReference>
<organism evidence="5 6">
    <name type="scientific">Carpinus fangiana</name>
    <dbReference type="NCBI Taxonomy" id="176857"/>
    <lineage>
        <taxon>Eukaryota</taxon>
        <taxon>Viridiplantae</taxon>
        <taxon>Streptophyta</taxon>
        <taxon>Embryophyta</taxon>
        <taxon>Tracheophyta</taxon>
        <taxon>Spermatophyta</taxon>
        <taxon>Magnoliopsida</taxon>
        <taxon>eudicotyledons</taxon>
        <taxon>Gunneridae</taxon>
        <taxon>Pentapetalae</taxon>
        <taxon>rosids</taxon>
        <taxon>fabids</taxon>
        <taxon>Fagales</taxon>
        <taxon>Betulaceae</taxon>
        <taxon>Carpinus</taxon>
    </lineage>
</organism>